<name>A0A397HLX8_9GLOM</name>
<evidence type="ECO:0000313" key="1">
    <source>
        <dbReference type="EMBL" id="RHZ64155.1"/>
    </source>
</evidence>
<dbReference type="AlphaFoldDB" id="A0A397HLX8"/>
<organism evidence="1 2">
    <name type="scientific">Diversispora epigaea</name>
    <dbReference type="NCBI Taxonomy" id="1348612"/>
    <lineage>
        <taxon>Eukaryota</taxon>
        <taxon>Fungi</taxon>
        <taxon>Fungi incertae sedis</taxon>
        <taxon>Mucoromycota</taxon>
        <taxon>Glomeromycotina</taxon>
        <taxon>Glomeromycetes</taxon>
        <taxon>Diversisporales</taxon>
        <taxon>Diversisporaceae</taxon>
        <taxon>Diversispora</taxon>
    </lineage>
</organism>
<keyword evidence="2" id="KW-1185">Reference proteome</keyword>
<evidence type="ECO:0000313" key="2">
    <source>
        <dbReference type="Proteomes" id="UP000266861"/>
    </source>
</evidence>
<gene>
    <name evidence="1" type="ORF">Glove_326g165</name>
</gene>
<dbReference type="EMBL" id="PQFF01000298">
    <property type="protein sequence ID" value="RHZ64155.1"/>
    <property type="molecule type" value="Genomic_DNA"/>
</dbReference>
<protein>
    <submittedName>
        <fullName evidence="1">Uncharacterized protein</fullName>
    </submittedName>
</protein>
<reference evidence="1 2" key="1">
    <citation type="submission" date="2018-08" db="EMBL/GenBank/DDBJ databases">
        <title>Genome and evolution of the arbuscular mycorrhizal fungus Diversispora epigaea (formerly Glomus versiforme) and its bacterial endosymbionts.</title>
        <authorList>
            <person name="Sun X."/>
            <person name="Fei Z."/>
            <person name="Harrison M."/>
        </authorList>
    </citation>
    <scope>NUCLEOTIDE SEQUENCE [LARGE SCALE GENOMIC DNA]</scope>
    <source>
        <strain evidence="1 2">IT104</strain>
    </source>
</reference>
<accession>A0A397HLX8</accession>
<dbReference type="Proteomes" id="UP000266861">
    <property type="component" value="Unassembled WGS sequence"/>
</dbReference>
<sequence>MFQPAKPTPEEKEAQRQNTTKHFTTFLIYVSIIRIDNLDFLEGIEIMSQKISRHVK</sequence>
<proteinExistence type="predicted"/>
<dbReference type="OrthoDB" id="10300923at2759"/>
<comment type="caution">
    <text evidence="1">The sequence shown here is derived from an EMBL/GenBank/DDBJ whole genome shotgun (WGS) entry which is preliminary data.</text>
</comment>